<feature type="domain" description="EVE" evidence="1">
    <location>
        <begin position="2"/>
        <end position="148"/>
    </location>
</feature>
<dbReference type="InterPro" id="IPR052181">
    <property type="entry name" value="5hmC_binding"/>
</dbReference>
<protein>
    <submittedName>
        <fullName evidence="2">EVE domain-containing protein</fullName>
    </submittedName>
</protein>
<dbReference type="InterPro" id="IPR002740">
    <property type="entry name" value="EVE_domain"/>
</dbReference>
<dbReference type="PANTHER" id="PTHR14087:SF7">
    <property type="entry name" value="THYMOCYTE NUCLEAR PROTEIN 1"/>
    <property type="match status" value="1"/>
</dbReference>
<dbReference type="AlphaFoldDB" id="A0A1R1I338"/>
<organism evidence="2 3">
    <name type="scientific">Azonexus hydrophilus</name>
    <dbReference type="NCBI Taxonomy" id="418702"/>
    <lineage>
        <taxon>Bacteria</taxon>
        <taxon>Pseudomonadati</taxon>
        <taxon>Pseudomonadota</taxon>
        <taxon>Betaproteobacteria</taxon>
        <taxon>Rhodocyclales</taxon>
        <taxon>Azonexaceae</taxon>
        <taxon>Azonexus</taxon>
    </lineage>
</organism>
<dbReference type="Proteomes" id="UP000187526">
    <property type="component" value="Unassembled WGS sequence"/>
</dbReference>
<dbReference type="STRING" id="418702.BJN45_13275"/>
<keyword evidence="3" id="KW-1185">Reference proteome</keyword>
<evidence type="ECO:0000313" key="3">
    <source>
        <dbReference type="Proteomes" id="UP000187526"/>
    </source>
</evidence>
<comment type="caution">
    <text evidence="2">The sequence shown here is derived from an EMBL/GenBank/DDBJ whole genome shotgun (WGS) entry which is preliminary data.</text>
</comment>
<dbReference type="Pfam" id="PF01878">
    <property type="entry name" value="EVE"/>
    <property type="match status" value="1"/>
</dbReference>
<proteinExistence type="predicted"/>
<name>A0A1R1I338_9RHOO</name>
<evidence type="ECO:0000259" key="1">
    <source>
        <dbReference type="Pfam" id="PF01878"/>
    </source>
</evidence>
<dbReference type="EMBL" id="MTHD01000004">
    <property type="protein sequence ID" value="OMG53188.1"/>
    <property type="molecule type" value="Genomic_DNA"/>
</dbReference>
<evidence type="ECO:0000313" key="2">
    <source>
        <dbReference type="EMBL" id="OMG53188.1"/>
    </source>
</evidence>
<dbReference type="OrthoDB" id="9791347at2"/>
<gene>
    <name evidence="2" type="ORF">BJN45_13275</name>
</gene>
<dbReference type="PANTHER" id="PTHR14087">
    <property type="entry name" value="THYMOCYTE NUCLEAR PROTEIN 1"/>
    <property type="match status" value="1"/>
</dbReference>
<dbReference type="SUPFAM" id="SSF88697">
    <property type="entry name" value="PUA domain-like"/>
    <property type="match status" value="1"/>
</dbReference>
<reference evidence="2 3" key="1">
    <citation type="submission" date="2016-10" db="EMBL/GenBank/DDBJ databases">
        <title>Alkaliphiles isolated from bioreactors.</title>
        <authorList>
            <person name="Salah Z."/>
            <person name="Rout S.P."/>
            <person name="Humphreys P.N."/>
        </authorList>
    </citation>
    <scope>NUCLEOTIDE SEQUENCE [LARGE SCALE GENOMIC DNA]</scope>
    <source>
        <strain evidence="2 3">ZS02</strain>
    </source>
</reference>
<dbReference type="CDD" id="cd21133">
    <property type="entry name" value="EVE"/>
    <property type="match status" value="1"/>
</dbReference>
<accession>A0A1R1I338</accession>
<dbReference type="RefSeq" id="WP_076095987.1">
    <property type="nucleotide sequence ID" value="NZ_MTHD01000004.1"/>
</dbReference>
<dbReference type="Gene3D" id="3.10.590.10">
    <property type="entry name" value="ph1033 like domains"/>
    <property type="match status" value="1"/>
</dbReference>
<dbReference type="InterPro" id="IPR047197">
    <property type="entry name" value="THYN1-like_EVE"/>
</dbReference>
<dbReference type="InterPro" id="IPR015947">
    <property type="entry name" value="PUA-like_sf"/>
</dbReference>
<sequence>MQYWLMKSEPAEVSIDDLAAAPDKAFPWVGVRNYQARNFMRDSMQPGDLAFFYHSGCAEPGIAGICEICSDTYPDPTQFSAVDKYFDPKSLPDKPRWWLRDVRFVARSRLLGLPELRSHPELAGMRVLARGNRLSITPVTAAEWAFINRLLETKI</sequence>